<feature type="active site" description="Charge relay system" evidence="8">
    <location>
        <position position="32"/>
    </location>
</feature>
<evidence type="ECO:0000256" key="6">
    <source>
        <dbReference type="ARBA" id="ARBA00023140"/>
    </source>
</evidence>
<accession>A0A4T0FXX1</accession>
<protein>
    <recommendedName>
        <fullName evidence="7 10">Uricase</fullName>
        <ecNumber evidence="7 10">1.7.3.3</ecNumber>
    </recommendedName>
    <alternativeName>
        <fullName evidence="7">Urate oxidase</fullName>
    </alternativeName>
</protein>
<dbReference type="GO" id="GO:0004846">
    <property type="term" value="F:urate oxidase activity"/>
    <property type="evidence" value="ECO:0007669"/>
    <property type="project" value="UniProtKB-EC"/>
</dbReference>
<keyword evidence="6 7" id="KW-0576">Peroxisome</keyword>
<dbReference type="InterPro" id="IPR002042">
    <property type="entry name" value="Uricase"/>
</dbReference>
<evidence type="ECO:0000256" key="5">
    <source>
        <dbReference type="ARBA" id="ARBA00023002"/>
    </source>
</evidence>
<proteinExistence type="inferred from homology"/>
<feature type="region of interest" description="Disordered" evidence="11">
    <location>
        <begin position="1"/>
        <end position="25"/>
    </location>
</feature>
<comment type="similarity">
    <text evidence="3 7 10">Belongs to the uricase family.</text>
</comment>
<dbReference type="EC" id="1.7.3.3" evidence="7 10"/>
<dbReference type="GO" id="GO:0006145">
    <property type="term" value="P:purine nucleobase catabolic process"/>
    <property type="evidence" value="ECO:0007669"/>
    <property type="project" value="TreeGrafter"/>
</dbReference>
<comment type="catalytic activity">
    <reaction evidence="7 10">
        <text>urate + O2 + H2O = 5-hydroxyisourate + H2O2</text>
        <dbReference type="Rhea" id="RHEA:21368"/>
        <dbReference type="ChEBI" id="CHEBI:15377"/>
        <dbReference type="ChEBI" id="CHEBI:15379"/>
        <dbReference type="ChEBI" id="CHEBI:16240"/>
        <dbReference type="ChEBI" id="CHEBI:17775"/>
        <dbReference type="ChEBI" id="CHEBI:18072"/>
        <dbReference type="EC" id="1.7.3.3"/>
    </reaction>
</comment>
<evidence type="ECO:0000256" key="1">
    <source>
        <dbReference type="ARBA" id="ARBA00004275"/>
    </source>
</evidence>
<comment type="subcellular location">
    <subcellularLocation>
        <location evidence="1 7">Peroxisome</location>
    </subcellularLocation>
</comment>
<feature type="binding site" evidence="9">
    <location>
        <position position="77"/>
    </location>
    <ligand>
        <name>5-hydroxyisourate</name>
        <dbReference type="ChEBI" id="CHEBI:18072"/>
    </ligand>
</feature>
<evidence type="ECO:0000256" key="7">
    <source>
        <dbReference type="PIRNR" id="PIRNR000241"/>
    </source>
</evidence>
<evidence type="ECO:0000256" key="9">
    <source>
        <dbReference type="PIRSR" id="PIRSR000241-2"/>
    </source>
</evidence>
<dbReference type="EMBL" id="SPNW01000001">
    <property type="protein sequence ID" value="TIA93618.1"/>
    <property type="molecule type" value="Genomic_DNA"/>
</dbReference>
<organism evidence="12 13">
    <name type="scientific">Wallemia hederae</name>
    <dbReference type="NCBI Taxonomy" id="1540922"/>
    <lineage>
        <taxon>Eukaryota</taxon>
        <taxon>Fungi</taxon>
        <taxon>Dikarya</taxon>
        <taxon>Basidiomycota</taxon>
        <taxon>Wallemiomycotina</taxon>
        <taxon>Wallemiomycetes</taxon>
        <taxon>Wallemiales</taxon>
        <taxon>Wallemiaceae</taxon>
        <taxon>Wallemia</taxon>
    </lineage>
</organism>
<dbReference type="SUPFAM" id="SSF55620">
    <property type="entry name" value="Tetrahydrobiopterin biosynthesis enzymes-like"/>
    <property type="match status" value="2"/>
</dbReference>
<feature type="active site" description="Charge relay system" evidence="8">
    <location>
        <position position="288"/>
    </location>
</feature>
<feature type="binding site" evidence="9">
    <location>
        <position position="286"/>
    </location>
    <ligand>
        <name>5-hydroxyisourate</name>
        <dbReference type="ChEBI" id="CHEBI:18072"/>
    </ligand>
</feature>
<evidence type="ECO:0000256" key="4">
    <source>
        <dbReference type="ARBA" id="ARBA00022631"/>
    </source>
</evidence>
<gene>
    <name evidence="12" type="ORF">E3P99_00037</name>
</gene>
<keyword evidence="4 7" id="KW-0659">Purine metabolism</keyword>
<dbReference type="PIRSF" id="PIRSF000241">
    <property type="entry name" value="Urate_oxidase"/>
    <property type="match status" value="1"/>
</dbReference>
<feature type="binding site" evidence="9">
    <location>
        <position position="77"/>
    </location>
    <ligand>
        <name>urate</name>
        <dbReference type="ChEBI" id="CHEBI:17775"/>
    </ligand>
</feature>
<feature type="binding site" evidence="9">
    <location>
        <position position="77"/>
    </location>
    <ligand>
        <name>O2</name>
        <dbReference type="ChEBI" id="CHEBI:15379"/>
    </ligand>
</feature>
<dbReference type="AlphaFoldDB" id="A0A4T0FXX1"/>
<comment type="caution">
    <text evidence="12">The sequence shown here is derived from an EMBL/GenBank/DDBJ whole genome shotgun (WGS) entry which is preliminary data.</text>
</comment>
<evidence type="ECO:0000313" key="13">
    <source>
        <dbReference type="Proteomes" id="UP000310189"/>
    </source>
</evidence>
<sequence>MTTTQTQTQTQTIQSTPKLQRHSRLSTARYGKDGVKVLRIVRSAEWHEIAEYTVTVLLEGDIDSSYTEADNSVIVTTDSIKNTINIFTQNSAHVLQPETFALEIGMHFVAKYEHIKKAHVDLTQHRWTRIRPSATGTAHGHSFRRDGDDKRTVSAMVDASLGLDKIKADLQAGLKDVFVLKSTGSSFDGFIQDEFTTLKETQDRVFSTVIACSYDLKLPQKDPECFSLQDAVDAPLDKISDSVRNITLDTFAVDFSASVQATLYTMADRIIEANALVNDVSYSLPNKHYIPIDLSFYQEKKGAANDVLLPTEFPSGLITATVSRV</sequence>
<dbReference type="NCBIfam" id="TIGR03383">
    <property type="entry name" value="urate_oxi"/>
    <property type="match status" value="1"/>
</dbReference>
<feature type="binding site" evidence="9">
    <location>
        <position position="187"/>
    </location>
    <ligand>
        <name>5-hydroxyisourate</name>
        <dbReference type="ChEBI" id="CHEBI:18072"/>
    </ligand>
</feature>
<keyword evidence="5 7" id="KW-0560">Oxidoreductase</keyword>
<dbReference type="PRINTS" id="PR00093">
    <property type="entry name" value="URICASE"/>
</dbReference>
<feature type="binding site" evidence="9">
    <location>
        <position position="78"/>
    </location>
    <ligand>
        <name>urate</name>
        <dbReference type="ChEBI" id="CHEBI:17775"/>
    </ligand>
</feature>
<dbReference type="Pfam" id="PF01014">
    <property type="entry name" value="Uricase"/>
    <property type="match status" value="2"/>
</dbReference>
<evidence type="ECO:0000256" key="8">
    <source>
        <dbReference type="PIRSR" id="PIRSR000241-1"/>
    </source>
</evidence>
<dbReference type="GO" id="GO:0005777">
    <property type="term" value="C:peroxisome"/>
    <property type="evidence" value="ECO:0007669"/>
    <property type="project" value="UniProtKB-SubCell"/>
</dbReference>
<evidence type="ECO:0000313" key="12">
    <source>
        <dbReference type="EMBL" id="TIA93618.1"/>
    </source>
</evidence>
<dbReference type="FunFam" id="3.10.270.10:FF:000001">
    <property type="entry name" value="Uricase"/>
    <property type="match status" value="1"/>
</dbReference>
<feature type="binding site" evidence="9">
    <location>
        <position position="260"/>
    </location>
    <ligand>
        <name>5-hydroxyisourate</name>
        <dbReference type="ChEBI" id="CHEBI:18072"/>
    </ligand>
</feature>
<feature type="binding site" evidence="9">
    <location>
        <position position="259"/>
    </location>
    <ligand>
        <name>5-hydroxyisourate</name>
        <dbReference type="ChEBI" id="CHEBI:18072"/>
    </ligand>
</feature>
<dbReference type="Proteomes" id="UP000310189">
    <property type="component" value="Unassembled WGS sequence"/>
</dbReference>
<name>A0A4T0FXX1_9BASI</name>
<keyword evidence="13" id="KW-1185">Reference proteome</keyword>
<feature type="binding site" evidence="9">
    <location>
        <position position="260"/>
    </location>
    <ligand>
        <name>urate</name>
        <dbReference type="ChEBI" id="CHEBI:17775"/>
    </ligand>
</feature>
<feature type="active site" description="Charge relay system" evidence="8">
    <location>
        <position position="77"/>
    </location>
</feature>
<dbReference type="PANTHER" id="PTHR42874:SF1">
    <property type="entry name" value="URICASE"/>
    <property type="match status" value="1"/>
</dbReference>
<evidence type="ECO:0000256" key="3">
    <source>
        <dbReference type="ARBA" id="ARBA00009760"/>
    </source>
</evidence>
<feature type="compositionally biased region" description="Low complexity" evidence="11">
    <location>
        <begin position="1"/>
        <end position="16"/>
    </location>
</feature>
<dbReference type="UniPathway" id="UPA00394">
    <property type="reaction ID" value="UER00650"/>
</dbReference>
<feature type="binding site" evidence="9">
    <location>
        <position position="187"/>
    </location>
    <ligand>
        <name>urate</name>
        <dbReference type="ChEBI" id="CHEBI:17775"/>
    </ligand>
</feature>
<feature type="binding site" evidence="9">
    <location>
        <position position="286"/>
    </location>
    <ligand>
        <name>urate</name>
        <dbReference type="ChEBI" id="CHEBI:17775"/>
    </ligand>
</feature>
<feature type="binding site" evidence="9">
    <location>
        <position position="204"/>
    </location>
    <ligand>
        <name>5-hydroxyisourate</name>
        <dbReference type="ChEBI" id="CHEBI:18072"/>
    </ligand>
</feature>
<evidence type="ECO:0000256" key="11">
    <source>
        <dbReference type="SAM" id="MobiDB-lite"/>
    </source>
</evidence>
<dbReference type="OrthoDB" id="9992118at2759"/>
<evidence type="ECO:0000256" key="2">
    <source>
        <dbReference type="ARBA" id="ARBA00004831"/>
    </source>
</evidence>
<feature type="binding site" evidence="9">
    <location>
        <position position="259"/>
    </location>
    <ligand>
        <name>urate</name>
        <dbReference type="ChEBI" id="CHEBI:17775"/>
    </ligand>
</feature>
<evidence type="ECO:0000256" key="10">
    <source>
        <dbReference type="RuleBase" id="RU004455"/>
    </source>
</evidence>
<reference evidence="12 13" key="1">
    <citation type="submission" date="2019-03" db="EMBL/GenBank/DDBJ databases">
        <title>Sequencing 23 genomes of Wallemia ichthyophaga.</title>
        <authorList>
            <person name="Gostincar C."/>
        </authorList>
    </citation>
    <scope>NUCLEOTIDE SEQUENCE [LARGE SCALE GENOMIC DNA]</scope>
    <source>
        <strain evidence="12 13">EXF-5753</strain>
    </source>
</reference>
<dbReference type="PANTHER" id="PTHR42874">
    <property type="entry name" value="URICASE"/>
    <property type="match status" value="1"/>
</dbReference>
<comment type="pathway">
    <text evidence="2 7">Purine metabolism; urate degradation; (S)-allantoin from urate: step 1/3.</text>
</comment>
<feature type="binding site" evidence="9">
    <location>
        <position position="204"/>
    </location>
    <ligand>
        <name>urate</name>
        <dbReference type="ChEBI" id="CHEBI:17775"/>
    </ligand>
</feature>
<feature type="binding site" evidence="9">
    <location>
        <position position="286"/>
    </location>
    <ligand>
        <name>O2</name>
        <dbReference type="ChEBI" id="CHEBI:15379"/>
    </ligand>
</feature>
<dbReference type="GO" id="GO:0019628">
    <property type="term" value="P:urate catabolic process"/>
    <property type="evidence" value="ECO:0007669"/>
    <property type="project" value="UniProtKB-UniPathway"/>
</dbReference>
<feature type="binding site" evidence="9">
    <location>
        <position position="78"/>
    </location>
    <ligand>
        <name>5-hydroxyisourate</name>
        <dbReference type="ChEBI" id="CHEBI:18072"/>
    </ligand>
</feature>
<dbReference type="PROSITE" id="PS00366">
    <property type="entry name" value="URICASE"/>
    <property type="match status" value="1"/>
</dbReference>
<dbReference type="Gene3D" id="3.10.270.10">
    <property type="entry name" value="Urate Oxidase"/>
    <property type="match status" value="1"/>
</dbReference>
<comment type="function">
    <text evidence="7 10">Catalyzes the oxidation of uric acid to 5-hydroxyisourate, which is further processed to form (S)-allantoin.</text>
</comment>
<dbReference type="InterPro" id="IPR019842">
    <property type="entry name" value="Uricase_CS"/>
</dbReference>